<dbReference type="Pfam" id="PF01633">
    <property type="entry name" value="Choline_kinase"/>
    <property type="match status" value="1"/>
</dbReference>
<dbReference type="Gene3D" id="3.30.200.20">
    <property type="entry name" value="Phosphorylase Kinase, domain 1"/>
    <property type="match status" value="1"/>
</dbReference>
<dbReference type="KEGG" id="hsc:HVS_00150"/>
<dbReference type="EMBL" id="NEMB01000003">
    <property type="protein sequence ID" value="PQQ65792.1"/>
    <property type="molecule type" value="Genomic_DNA"/>
</dbReference>
<dbReference type="PANTHER" id="PTHR39179">
    <property type="entry name" value="SPORE COAT PROTEIN I"/>
    <property type="match status" value="1"/>
</dbReference>
<dbReference type="RefSeq" id="WP_101298466.1">
    <property type="nucleotide sequence ID" value="NZ_CP025197.1"/>
</dbReference>
<keyword evidence="3" id="KW-1185">Reference proteome</keyword>
<dbReference type="Proteomes" id="UP000233534">
    <property type="component" value="Chromosome"/>
</dbReference>
<accession>A0A2K9EKS2</accession>
<dbReference type="AlphaFoldDB" id="A0A2K9EKS2"/>
<name>A0A2K9EKS2_9FIRM</name>
<dbReference type="Proteomes" id="UP000239720">
    <property type="component" value="Unassembled WGS sequence"/>
</dbReference>
<dbReference type="InterPro" id="IPR014255">
    <property type="entry name" value="Spore_coat_CotS"/>
</dbReference>
<dbReference type="InterPro" id="IPR011009">
    <property type="entry name" value="Kinase-like_dom_sf"/>
</dbReference>
<reference evidence="1 3" key="1">
    <citation type="submission" date="2017-12" db="EMBL/GenBank/DDBJ databases">
        <title>Complete genome sequence of Herbivorax saccincola GGR1, a novel Cellulosome-producing hydrolytic bacterium in a thermophilic biogas plant, established by Illumina and Nanopore MinION sequencing.</title>
        <authorList>
            <person name="Pechtl A."/>
            <person name="Ruckert C."/>
            <person name="Koeck D.E."/>
            <person name="Maus I."/>
            <person name="Winkler A."/>
            <person name="Kalinowski J."/>
            <person name="Puhler A."/>
            <person name="Schwarz W.W."/>
            <person name="Zverlov V.V."/>
            <person name="Schluter A."/>
            <person name="Liebl W."/>
        </authorList>
    </citation>
    <scope>NUCLEOTIDE SEQUENCE [LARGE SCALE GENOMIC DNA]</scope>
    <source>
        <strain evidence="1">GGR1</strain>
        <strain evidence="3">SR1</strain>
    </source>
</reference>
<dbReference type="SUPFAM" id="SSF56112">
    <property type="entry name" value="Protein kinase-like (PK-like)"/>
    <property type="match status" value="1"/>
</dbReference>
<evidence type="ECO:0000313" key="3">
    <source>
        <dbReference type="Proteomes" id="UP000233534"/>
    </source>
</evidence>
<dbReference type="InterPro" id="IPR047175">
    <property type="entry name" value="CotS-like"/>
</dbReference>
<reference evidence="2 4" key="2">
    <citation type="journal article" date="2018" name="Syst. Appl. Microbiol.">
        <title>Characterization and high-quality draft genome sequence of Herbivorax saccincola A7, an anaerobic, alkaliphilic, thermophilic, cellulolytic, and xylanolytic bacterium.</title>
        <authorList>
            <person name="Aikawa S."/>
            <person name="Baramee S."/>
            <person name="Sermsathanaswadi J."/>
            <person name="Thianheng P."/>
            <person name="Tachaapaikoon C."/>
            <person name="Shikata A."/>
            <person name="Waeonukul R."/>
            <person name="Pason P."/>
            <person name="Ratanakhanokchai K."/>
            <person name="Kosugi A."/>
        </authorList>
    </citation>
    <scope>NUCLEOTIDE SEQUENCE [LARGE SCALE GENOMIC DNA]</scope>
    <source>
        <strain evidence="2 4">A7</strain>
    </source>
</reference>
<evidence type="ECO:0000313" key="1">
    <source>
        <dbReference type="EMBL" id="AUG56020.1"/>
    </source>
</evidence>
<sequence>MQETEKQLSNSYGFEIKMLYNYKNSFIAETGVGKKIIKKMSISPERVLFIHGAKEHLHQNNFTNIDRYICTEEGMPYAIINGAFYTMTNLISGRECNFDLREDVVEASKTLAKLHKASKGYIPPPGSAKRSELGKLPKYYKKRLDEIKRAKKIAQREKGTVDYLILKYIDYFYEMGEDALNRIYTSKYDMLVEKARNEKKFCHRDYSYCNIICDDDKMSVINFDYCSYELKMYDIANFLRRKMRKCDWDVDEAKVIMDSYCSIEPISKDEFLILYLMLQFPHKFWRVINKYYNSKRTWRGKKFLKRCEEVIEEIKHHERFLKEFKLLF</sequence>
<dbReference type="EMBL" id="CP025197">
    <property type="protein sequence ID" value="AUG56020.1"/>
    <property type="molecule type" value="Genomic_DNA"/>
</dbReference>
<keyword evidence="1" id="KW-0946">Virion</keyword>
<gene>
    <name evidence="1" type="primary">cotS1</name>
    <name evidence="2" type="ORF">B9R14_02750</name>
    <name evidence="1" type="ORF">HVS_00150</name>
</gene>
<dbReference type="OrthoDB" id="9771902at2"/>
<dbReference type="PANTHER" id="PTHR39179:SF1">
    <property type="entry name" value="SPORE COAT PROTEIN I"/>
    <property type="match status" value="1"/>
</dbReference>
<keyword evidence="1" id="KW-0167">Capsid protein</keyword>
<protein>
    <submittedName>
        <fullName evidence="1 2">Spore coat protein</fullName>
    </submittedName>
</protein>
<dbReference type="Gene3D" id="3.90.1200.10">
    <property type="match status" value="1"/>
</dbReference>
<evidence type="ECO:0000313" key="2">
    <source>
        <dbReference type="EMBL" id="PQQ65792.1"/>
    </source>
</evidence>
<dbReference type="GO" id="GO:0042601">
    <property type="term" value="C:endospore-forming forespore"/>
    <property type="evidence" value="ECO:0007669"/>
    <property type="project" value="TreeGrafter"/>
</dbReference>
<dbReference type="NCBIfam" id="TIGR02906">
    <property type="entry name" value="spore_CotS"/>
    <property type="match status" value="1"/>
</dbReference>
<organism evidence="1 3">
    <name type="scientific">Acetivibrio saccincola</name>
    <dbReference type="NCBI Taxonomy" id="1677857"/>
    <lineage>
        <taxon>Bacteria</taxon>
        <taxon>Bacillati</taxon>
        <taxon>Bacillota</taxon>
        <taxon>Clostridia</taxon>
        <taxon>Eubacteriales</taxon>
        <taxon>Oscillospiraceae</taxon>
        <taxon>Acetivibrio</taxon>
    </lineage>
</organism>
<proteinExistence type="predicted"/>
<evidence type="ECO:0000313" key="4">
    <source>
        <dbReference type="Proteomes" id="UP000239720"/>
    </source>
</evidence>